<organism evidence="3 4">
    <name type="scientific">Noviherbaspirillum aridicola</name>
    <dbReference type="NCBI Taxonomy" id="2849687"/>
    <lineage>
        <taxon>Bacteria</taxon>
        <taxon>Pseudomonadati</taxon>
        <taxon>Pseudomonadota</taxon>
        <taxon>Betaproteobacteria</taxon>
        <taxon>Burkholderiales</taxon>
        <taxon>Oxalobacteraceae</taxon>
        <taxon>Noviherbaspirillum</taxon>
    </lineage>
</organism>
<gene>
    <name evidence="3" type="ORF">NCCP691_01560</name>
</gene>
<dbReference type="EMBL" id="BPMK01000001">
    <property type="protein sequence ID" value="GIZ50142.1"/>
    <property type="molecule type" value="Genomic_DNA"/>
</dbReference>
<protein>
    <recommendedName>
        <fullName evidence="2">Alpha/beta hydrolase fold-3 domain-containing protein</fullName>
    </recommendedName>
</protein>
<comment type="caution">
    <text evidence="3">The sequence shown here is derived from an EMBL/GenBank/DDBJ whole genome shotgun (WGS) entry which is preliminary data.</text>
</comment>
<dbReference type="Gene3D" id="3.40.50.1820">
    <property type="entry name" value="alpha/beta hydrolase"/>
    <property type="match status" value="1"/>
</dbReference>
<keyword evidence="4" id="KW-1185">Reference proteome</keyword>
<feature type="domain" description="Alpha/beta hydrolase fold-3" evidence="2">
    <location>
        <begin position="44"/>
        <end position="239"/>
    </location>
</feature>
<dbReference type="SUPFAM" id="SSF53474">
    <property type="entry name" value="alpha/beta-Hydrolases"/>
    <property type="match status" value="1"/>
</dbReference>
<evidence type="ECO:0000256" key="1">
    <source>
        <dbReference type="ARBA" id="ARBA00022801"/>
    </source>
</evidence>
<dbReference type="PANTHER" id="PTHR48081:SF8">
    <property type="entry name" value="ALPHA_BETA HYDROLASE FOLD-3 DOMAIN-CONTAINING PROTEIN-RELATED"/>
    <property type="match status" value="1"/>
</dbReference>
<proteinExistence type="predicted"/>
<keyword evidence="1" id="KW-0378">Hydrolase</keyword>
<dbReference type="InterPro" id="IPR013094">
    <property type="entry name" value="AB_hydrolase_3"/>
</dbReference>
<sequence length="269" mass="28599">MRANPETIPAAANEGELQLLCPAQGGSLPLRIYRGPRSRAHPALVYLHGGDFASGSQDDATAIARALSDTATVVTVGYPLAPASVFPHTLEACFPVLAWVAEHAKALRIDPMRLYIGGEQAGGALAASLAMIARDRLFDRAKTRRLAGQVLISPLLDPAQATPSLREAGDHPARQAWASYIVRPGDFNHPYASPLRSRRLAGMPPCLLLTAHDDPLRDEAKLYGRGLQSAGVPVQLQHLASSAVTGAGRTALVQARAERIRDFLSGKTA</sequence>
<dbReference type="InterPro" id="IPR029058">
    <property type="entry name" value="AB_hydrolase_fold"/>
</dbReference>
<name>A0ABQ4PZ38_9BURK</name>
<dbReference type="Pfam" id="PF07859">
    <property type="entry name" value="Abhydrolase_3"/>
    <property type="match status" value="1"/>
</dbReference>
<evidence type="ECO:0000259" key="2">
    <source>
        <dbReference type="Pfam" id="PF07859"/>
    </source>
</evidence>
<reference evidence="3 4" key="1">
    <citation type="journal article" date="2022" name="Int. J. Syst. Evol. Microbiol.">
        <title>Noviherbaspirillum aridicola sp. nov., isolated from an arid soil in Pakistan.</title>
        <authorList>
            <person name="Khan I.U."/>
            <person name="Saqib M."/>
            <person name="Amin A."/>
            <person name="Hussain F."/>
            <person name="Li L."/>
            <person name="Liu Y.H."/>
            <person name="Fang B.Z."/>
            <person name="Ahmed I."/>
            <person name="Li W.J."/>
        </authorList>
    </citation>
    <scope>NUCLEOTIDE SEQUENCE [LARGE SCALE GENOMIC DNA]</scope>
    <source>
        <strain evidence="3 4">NCCP-691</strain>
    </source>
</reference>
<dbReference type="InterPro" id="IPR050300">
    <property type="entry name" value="GDXG_lipolytic_enzyme"/>
</dbReference>
<evidence type="ECO:0000313" key="4">
    <source>
        <dbReference type="Proteomes" id="UP000887222"/>
    </source>
</evidence>
<dbReference type="RefSeq" id="WP_220806329.1">
    <property type="nucleotide sequence ID" value="NZ_BPMK01000001.1"/>
</dbReference>
<dbReference type="Proteomes" id="UP000887222">
    <property type="component" value="Unassembled WGS sequence"/>
</dbReference>
<evidence type="ECO:0000313" key="3">
    <source>
        <dbReference type="EMBL" id="GIZ50142.1"/>
    </source>
</evidence>
<accession>A0ABQ4PZ38</accession>
<dbReference type="PANTHER" id="PTHR48081">
    <property type="entry name" value="AB HYDROLASE SUPERFAMILY PROTEIN C4A8.06C"/>
    <property type="match status" value="1"/>
</dbReference>